<feature type="non-terminal residue" evidence="2">
    <location>
        <position position="114"/>
    </location>
</feature>
<name>A0A921U252_SORBI</name>
<gene>
    <name evidence="2" type="ORF">BDA96_10G317400</name>
</gene>
<accession>A0A921U252</accession>
<dbReference type="EMBL" id="CM027689">
    <property type="protein sequence ID" value="KAG0515907.1"/>
    <property type="molecule type" value="Genomic_DNA"/>
</dbReference>
<feature type="region of interest" description="Disordered" evidence="1">
    <location>
        <begin position="82"/>
        <end position="114"/>
    </location>
</feature>
<evidence type="ECO:0000313" key="3">
    <source>
        <dbReference type="Proteomes" id="UP000807115"/>
    </source>
</evidence>
<proteinExistence type="predicted"/>
<comment type="caution">
    <text evidence="2">The sequence shown here is derived from an EMBL/GenBank/DDBJ whole genome shotgun (WGS) entry which is preliminary data.</text>
</comment>
<sequence length="114" mass="12614">MILKSFSGERQPMLMASAKPKSCSAAPLTASAKGVSCVAGAEAAEMVALEMGRSWKMWKQRRRSLAKTPRMAARIHRRILASSASHSRRWTSPMLRRSTPSRRREASTAGLRTE</sequence>
<evidence type="ECO:0000256" key="1">
    <source>
        <dbReference type="SAM" id="MobiDB-lite"/>
    </source>
</evidence>
<reference evidence="2" key="2">
    <citation type="submission" date="2020-10" db="EMBL/GenBank/DDBJ databases">
        <authorList>
            <person name="Cooper E.A."/>
            <person name="Brenton Z.W."/>
            <person name="Flinn B.S."/>
            <person name="Jenkins J."/>
            <person name="Shu S."/>
            <person name="Flowers D."/>
            <person name="Luo F."/>
            <person name="Wang Y."/>
            <person name="Xia P."/>
            <person name="Barry K."/>
            <person name="Daum C."/>
            <person name="Lipzen A."/>
            <person name="Yoshinaga Y."/>
            <person name="Schmutz J."/>
            <person name="Saski C."/>
            <person name="Vermerris W."/>
            <person name="Kresovich S."/>
        </authorList>
    </citation>
    <scope>NUCLEOTIDE SEQUENCE</scope>
</reference>
<organism evidence="2 3">
    <name type="scientific">Sorghum bicolor</name>
    <name type="common">Sorghum</name>
    <name type="synonym">Sorghum vulgare</name>
    <dbReference type="NCBI Taxonomy" id="4558"/>
    <lineage>
        <taxon>Eukaryota</taxon>
        <taxon>Viridiplantae</taxon>
        <taxon>Streptophyta</taxon>
        <taxon>Embryophyta</taxon>
        <taxon>Tracheophyta</taxon>
        <taxon>Spermatophyta</taxon>
        <taxon>Magnoliopsida</taxon>
        <taxon>Liliopsida</taxon>
        <taxon>Poales</taxon>
        <taxon>Poaceae</taxon>
        <taxon>PACMAD clade</taxon>
        <taxon>Panicoideae</taxon>
        <taxon>Andropogonodae</taxon>
        <taxon>Andropogoneae</taxon>
        <taxon>Sorghinae</taxon>
        <taxon>Sorghum</taxon>
    </lineage>
</organism>
<protein>
    <submittedName>
        <fullName evidence="2">Uncharacterized protein</fullName>
    </submittedName>
</protein>
<dbReference type="AlphaFoldDB" id="A0A921U252"/>
<reference evidence="2" key="1">
    <citation type="journal article" date="2019" name="BMC Genomics">
        <title>A new reference genome for Sorghum bicolor reveals high levels of sequence similarity between sweet and grain genotypes: implications for the genetics of sugar metabolism.</title>
        <authorList>
            <person name="Cooper E.A."/>
            <person name="Brenton Z.W."/>
            <person name="Flinn B.S."/>
            <person name="Jenkins J."/>
            <person name="Shu S."/>
            <person name="Flowers D."/>
            <person name="Luo F."/>
            <person name="Wang Y."/>
            <person name="Xia P."/>
            <person name="Barry K."/>
            <person name="Daum C."/>
            <person name="Lipzen A."/>
            <person name="Yoshinaga Y."/>
            <person name="Schmutz J."/>
            <person name="Saski C."/>
            <person name="Vermerris W."/>
            <person name="Kresovich S."/>
        </authorList>
    </citation>
    <scope>NUCLEOTIDE SEQUENCE</scope>
</reference>
<dbReference type="Proteomes" id="UP000807115">
    <property type="component" value="Chromosome 10"/>
</dbReference>
<evidence type="ECO:0000313" key="2">
    <source>
        <dbReference type="EMBL" id="KAG0515907.1"/>
    </source>
</evidence>